<dbReference type="HOGENOM" id="CLU_3013323_0_0_6"/>
<dbReference type="AlphaFoldDB" id="D3VDS4"/>
<keyword evidence="1" id="KW-0472">Membrane</keyword>
<dbReference type="EMBL" id="FN667742">
    <property type="protein sequence ID" value="CBJ89991.1"/>
    <property type="molecule type" value="Genomic_DNA"/>
</dbReference>
<proteinExistence type="predicted"/>
<protein>
    <submittedName>
        <fullName evidence="2">Uncharacterized protein</fullName>
    </submittedName>
</protein>
<dbReference type="Proteomes" id="UP000008075">
    <property type="component" value="Chromosome"/>
</dbReference>
<gene>
    <name evidence="2" type="ordered locus">XNC1_1931</name>
</gene>
<name>D3VDS4_XENNA</name>
<evidence type="ECO:0000256" key="1">
    <source>
        <dbReference type="SAM" id="Phobius"/>
    </source>
</evidence>
<feature type="transmembrane region" description="Helical" evidence="1">
    <location>
        <begin position="35"/>
        <end position="52"/>
    </location>
</feature>
<organism evidence="2 3">
    <name type="scientific">Xenorhabdus nematophila (strain ATCC 19061 / DSM 3370 / CCUG 14189 / LMG 1036 / NCIMB 9965 / AN6)</name>
    <dbReference type="NCBI Taxonomy" id="406817"/>
    <lineage>
        <taxon>Bacteria</taxon>
        <taxon>Pseudomonadati</taxon>
        <taxon>Pseudomonadota</taxon>
        <taxon>Gammaproteobacteria</taxon>
        <taxon>Enterobacterales</taxon>
        <taxon>Morganellaceae</taxon>
        <taxon>Xenorhabdus</taxon>
    </lineage>
</organism>
<accession>D3VDS4</accession>
<dbReference type="KEGG" id="xne:XNC1_1931"/>
<keyword evidence="1" id="KW-0812">Transmembrane</keyword>
<sequence>MSLDYHLKALRKLLSVRKINTGYFNRLKQDFNPNISILLLLYILIFYLNGYLNCFW</sequence>
<evidence type="ECO:0000313" key="2">
    <source>
        <dbReference type="EMBL" id="CBJ89991.1"/>
    </source>
</evidence>
<keyword evidence="3" id="KW-1185">Reference proteome</keyword>
<reference evidence="2 3" key="1">
    <citation type="journal article" date="2011" name="PLoS ONE">
        <title>The entomopathogenic bacterial endosymbionts xenorhabdus and photorhabdus: convergent lifestyles from divergent genomes.</title>
        <authorList>
            <person name="Chaston J.M."/>
            <person name="Suen G."/>
            <person name="Tucker S.L."/>
            <person name="Andersen A.W."/>
            <person name="Bhasin A."/>
            <person name="Bode E."/>
            <person name="Bode H.B."/>
            <person name="Brachmann A.O."/>
            <person name="Cowles C.E."/>
            <person name="Cowles K.N."/>
            <person name="Darby C."/>
            <person name="de Leon L."/>
            <person name="Drace K."/>
            <person name="Du Z."/>
            <person name="Givaudan A."/>
            <person name="Herbert Tran E.E."/>
            <person name="Jewell K.A."/>
            <person name="Knack J.J."/>
            <person name="Krasomil-Osterfeld K.C."/>
            <person name="Kukor R."/>
            <person name="Lanois A."/>
            <person name="Latreille P."/>
            <person name="Leimgruber N.K."/>
            <person name="Lipke C.M."/>
            <person name="Liu R."/>
            <person name="Lu X."/>
            <person name="Martens E.C."/>
            <person name="Marri P.R."/>
            <person name="Medigue C."/>
            <person name="Menard M.L."/>
            <person name="Miller N.M."/>
            <person name="Morales-Soto N."/>
            <person name="Norton S."/>
            <person name="Ogier J.C."/>
            <person name="Orchard S.S."/>
            <person name="Park D."/>
            <person name="Park Y."/>
            <person name="Qurollo B.A."/>
            <person name="Sugar D.R."/>
            <person name="Richards G.R."/>
            <person name="Rouy Z."/>
            <person name="Slominski B."/>
            <person name="Slominski K."/>
            <person name="Snyder H."/>
            <person name="Tjaden B.C."/>
            <person name="van der Hoeven R."/>
            <person name="Welch R.D."/>
            <person name="Wheeler C."/>
            <person name="Xiang B."/>
            <person name="Barbazuk B."/>
            <person name="Gaudriault S."/>
            <person name="Goodner B."/>
            <person name="Slater S.C."/>
            <person name="Forst S."/>
            <person name="Goldman B.S."/>
            <person name="Goodrich-Blair H."/>
        </authorList>
    </citation>
    <scope>NUCLEOTIDE SEQUENCE [LARGE SCALE GENOMIC DNA]</scope>
    <source>
        <strain evidence="3">ATCC 19061 / DSM 3370 / CCUG 14189 / LMG 1036 / NCIMB 9965 / AN6</strain>
    </source>
</reference>
<evidence type="ECO:0000313" key="3">
    <source>
        <dbReference type="Proteomes" id="UP000008075"/>
    </source>
</evidence>
<keyword evidence="1" id="KW-1133">Transmembrane helix</keyword>